<evidence type="ECO:0000313" key="2">
    <source>
        <dbReference type="Proteomes" id="UP000759537"/>
    </source>
</evidence>
<dbReference type="Proteomes" id="UP000759537">
    <property type="component" value="Unassembled WGS sequence"/>
</dbReference>
<dbReference type="AlphaFoldDB" id="A0A9P5N5R1"/>
<reference evidence="1" key="1">
    <citation type="submission" date="2019-10" db="EMBL/GenBank/DDBJ databases">
        <authorList>
            <consortium name="DOE Joint Genome Institute"/>
            <person name="Kuo A."/>
            <person name="Miyauchi S."/>
            <person name="Kiss E."/>
            <person name="Drula E."/>
            <person name="Kohler A."/>
            <person name="Sanchez-Garcia M."/>
            <person name="Andreopoulos B."/>
            <person name="Barry K.W."/>
            <person name="Bonito G."/>
            <person name="Buee M."/>
            <person name="Carver A."/>
            <person name="Chen C."/>
            <person name="Cichocki N."/>
            <person name="Clum A."/>
            <person name="Culley D."/>
            <person name="Crous P.W."/>
            <person name="Fauchery L."/>
            <person name="Girlanda M."/>
            <person name="Hayes R."/>
            <person name="Keri Z."/>
            <person name="LaButti K."/>
            <person name="Lipzen A."/>
            <person name="Lombard V."/>
            <person name="Magnuson J."/>
            <person name="Maillard F."/>
            <person name="Morin E."/>
            <person name="Murat C."/>
            <person name="Nolan M."/>
            <person name="Ohm R."/>
            <person name="Pangilinan J."/>
            <person name="Pereira M."/>
            <person name="Perotto S."/>
            <person name="Peter M."/>
            <person name="Riley R."/>
            <person name="Sitrit Y."/>
            <person name="Stielow B."/>
            <person name="Szollosi G."/>
            <person name="Zifcakova L."/>
            <person name="Stursova M."/>
            <person name="Spatafora J.W."/>
            <person name="Tedersoo L."/>
            <person name="Vaario L.-M."/>
            <person name="Yamada A."/>
            <person name="Yan M."/>
            <person name="Wang P."/>
            <person name="Xu J."/>
            <person name="Bruns T."/>
            <person name="Baldrian P."/>
            <person name="Vilgalys R."/>
            <person name="Henrissat B."/>
            <person name="Grigoriev I.V."/>
            <person name="Hibbett D."/>
            <person name="Nagy L.G."/>
            <person name="Martin F.M."/>
        </authorList>
    </citation>
    <scope>NUCLEOTIDE SEQUENCE</scope>
    <source>
        <strain evidence="1">Prilba</strain>
    </source>
</reference>
<dbReference type="OrthoDB" id="3269405at2759"/>
<organism evidence="1 2">
    <name type="scientific">Russula ochroleuca</name>
    <dbReference type="NCBI Taxonomy" id="152965"/>
    <lineage>
        <taxon>Eukaryota</taxon>
        <taxon>Fungi</taxon>
        <taxon>Dikarya</taxon>
        <taxon>Basidiomycota</taxon>
        <taxon>Agaricomycotina</taxon>
        <taxon>Agaricomycetes</taxon>
        <taxon>Russulales</taxon>
        <taxon>Russulaceae</taxon>
        <taxon>Russula</taxon>
    </lineage>
</organism>
<dbReference type="EMBL" id="WHVB01000001">
    <property type="protein sequence ID" value="KAF8487152.1"/>
    <property type="molecule type" value="Genomic_DNA"/>
</dbReference>
<proteinExistence type="predicted"/>
<gene>
    <name evidence="1" type="ORF">DFH94DRAFT_604492</name>
</gene>
<evidence type="ECO:0000313" key="1">
    <source>
        <dbReference type="EMBL" id="KAF8487152.1"/>
    </source>
</evidence>
<protein>
    <submittedName>
        <fullName evidence="1">Uncharacterized protein</fullName>
    </submittedName>
</protein>
<sequence>DYIYRDYGTVVPQSIWSPATAGDAQRYCNVPLNMPIFFVHGERGILGLRLAQATAGRIEGLLNGRAPAPIGNGHTTSIRIKWPGYNEWTTQIMTRDQTQAQNIISLETLAARVARAVSRFLELFARQQSRRPAWQVGPGGITATDVILIGLIHVTQGSWQPILQLNR</sequence>
<name>A0A9P5N5R1_9AGAM</name>
<reference evidence="1" key="2">
    <citation type="journal article" date="2020" name="Nat. Commun.">
        <title>Large-scale genome sequencing of mycorrhizal fungi provides insights into the early evolution of symbiotic traits.</title>
        <authorList>
            <person name="Miyauchi S."/>
            <person name="Kiss E."/>
            <person name="Kuo A."/>
            <person name="Drula E."/>
            <person name="Kohler A."/>
            <person name="Sanchez-Garcia M."/>
            <person name="Morin E."/>
            <person name="Andreopoulos B."/>
            <person name="Barry K.W."/>
            <person name="Bonito G."/>
            <person name="Buee M."/>
            <person name="Carver A."/>
            <person name="Chen C."/>
            <person name="Cichocki N."/>
            <person name="Clum A."/>
            <person name="Culley D."/>
            <person name="Crous P.W."/>
            <person name="Fauchery L."/>
            <person name="Girlanda M."/>
            <person name="Hayes R.D."/>
            <person name="Keri Z."/>
            <person name="LaButti K."/>
            <person name="Lipzen A."/>
            <person name="Lombard V."/>
            <person name="Magnuson J."/>
            <person name="Maillard F."/>
            <person name="Murat C."/>
            <person name="Nolan M."/>
            <person name="Ohm R.A."/>
            <person name="Pangilinan J."/>
            <person name="Pereira M.F."/>
            <person name="Perotto S."/>
            <person name="Peter M."/>
            <person name="Pfister S."/>
            <person name="Riley R."/>
            <person name="Sitrit Y."/>
            <person name="Stielow J.B."/>
            <person name="Szollosi G."/>
            <person name="Zifcakova L."/>
            <person name="Stursova M."/>
            <person name="Spatafora J.W."/>
            <person name="Tedersoo L."/>
            <person name="Vaario L.M."/>
            <person name="Yamada A."/>
            <person name="Yan M."/>
            <person name="Wang P."/>
            <person name="Xu J."/>
            <person name="Bruns T."/>
            <person name="Baldrian P."/>
            <person name="Vilgalys R."/>
            <person name="Dunand C."/>
            <person name="Henrissat B."/>
            <person name="Grigoriev I.V."/>
            <person name="Hibbett D."/>
            <person name="Nagy L.G."/>
            <person name="Martin F.M."/>
        </authorList>
    </citation>
    <scope>NUCLEOTIDE SEQUENCE</scope>
    <source>
        <strain evidence="1">Prilba</strain>
    </source>
</reference>
<comment type="caution">
    <text evidence="1">The sequence shown here is derived from an EMBL/GenBank/DDBJ whole genome shotgun (WGS) entry which is preliminary data.</text>
</comment>
<feature type="non-terminal residue" evidence="1">
    <location>
        <position position="167"/>
    </location>
</feature>
<accession>A0A9P5N5R1</accession>
<feature type="non-terminal residue" evidence="1">
    <location>
        <position position="1"/>
    </location>
</feature>
<keyword evidence="2" id="KW-1185">Reference proteome</keyword>